<dbReference type="RefSeq" id="WP_105531504.1">
    <property type="nucleotide sequence ID" value="NZ_PUGF01000007.1"/>
</dbReference>
<name>A0A2S9H0R5_9BURK</name>
<sequence>MKRLFRYQRKITPLAFIQLFAGTLLVASNLCSAQVKIATVTSGATASQAASIDLDKKPTKPTATSTKKTVNITGYNQNIRQENFKGLSKTVVLTMQKQLESIYQSFPDWQRDYELKHEPLNDGIVGPITLSWLQRFAFSFKINSVGDYANEIVKNVDRIAQFGDRHRADLTILLSPEFEAWDSAEIDKLQTQDFQIRRQGSDKELIDLVNRFRGNRKTPPPASKPFVDESAYFNYSLNQNDLDLLGNKDQIVQILGPFKDKEFNSTEALRVAVKQAMGGREYFLNQIWPLIEKNAADFDGYLINDAALKKLKETSDFPAAVIDELRLQGTTYFKTKELFDAFLNEKFNDDTTTLSEGERQSIIEAAHVFDNVHLTEQSLSTIQNELKGNIQNTGAPAVVVRLLRQIKDVSYPEVSLFRSAAISKIEMGIGACKMNSSGSNPYVASLRIADEDFDLLEKELGALHAQTFNGKDTLEHLAELKKLRSQATQCDKATLQESHLWVEQIYQAYLALEIESIAKKRIPDEIATIHLKGGECGCALDEFSGVVYGFYPYWNNSKSTQTINFSVLNRVAYYGLSVDNVGDLQLGTTPLDVHDGLAEENQFLRIAHQYNSKVDWLIQKNDWNGDWKKYSRENKHAVFQALITNITQLLRTKLSDTASRLKPYTSLGISSRPTRGDGITLYFPNYPTDPDSALLFNDFYLTLRKELALDNIGVNILISQDVINDSGGNQQGAFNLTNMISLRKKTAQQDNSTDHTAVKEYLLILLDESSRNAKKQFRQDLDNVPGLNGIERVQFLRSIIPVLQFDNHNWQQLEDDIVYASDNFGGIGLWAPNFDNIAIPVTDLSQSCFHSQQIAVCLLKNYRPANLAERIPSGIERFTCVNRWGLQLTLTLFLFAAIVIVVLFIKYCEVQVFVKRYFLWILGCTLLPPISIFVLLLNYDPYLASLSKGNVPFIIAMGASAFIVIFGYLYLRSQRTVPQRQRAIPQRQGLGFPIITWIIENDERGFRWIIRNRGTGYAIIKRIEILLDGQAVADAKTALEAVLNSNKHLLWKSLPLIGKKMLPNEEVIGLAISDPASAIAFDKKLREHKLQVHITYCSANNDQWVSDGKEVSVVAAASY</sequence>
<evidence type="ECO:0000313" key="4">
    <source>
        <dbReference type="Proteomes" id="UP000237839"/>
    </source>
</evidence>
<feature type="chain" id="PRO_5015716897" description="Peptidoglycan binding domain" evidence="2">
    <location>
        <begin position="34"/>
        <end position="1119"/>
    </location>
</feature>
<comment type="caution">
    <text evidence="3">The sequence shown here is derived from an EMBL/GenBank/DDBJ whole genome shotgun (WGS) entry which is preliminary data.</text>
</comment>
<reference evidence="3 4" key="1">
    <citation type="submission" date="2018-02" db="EMBL/GenBank/DDBJ databases">
        <title>Solimicrobium silvestre gen. nov., sp. nov., isolated from alpine forest soil.</title>
        <authorList>
            <person name="Margesin R."/>
            <person name="Albuquerque L."/>
            <person name="Zhang D.-C."/>
            <person name="Froufe H.J.C."/>
            <person name="Severino R."/>
            <person name="Roxo I."/>
            <person name="Egas C."/>
            <person name="Da Costa M.S."/>
        </authorList>
    </citation>
    <scope>NUCLEOTIDE SEQUENCE [LARGE SCALE GENOMIC DNA]</scope>
    <source>
        <strain evidence="3 4">S20-91</strain>
    </source>
</reference>
<evidence type="ECO:0000256" key="2">
    <source>
        <dbReference type="SAM" id="SignalP"/>
    </source>
</evidence>
<dbReference type="EMBL" id="PUGF01000007">
    <property type="protein sequence ID" value="PRC93456.1"/>
    <property type="molecule type" value="Genomic_DNA"/>
</dbReference>
<keyword evidence="4" id="KW-1185">Reference proteome</keyword>
<proteinExistence type="predicted"/>
<keyword evidence="1" id="KW-1133">Transmembrane helix</keyword>
<gene>
    <name evidence="3" type="ORF">S2091_1843</name>
</gene>
<keyword evidence="1" id="KW-0472">Membrane</keyword>
<evidence type="ECO:0000313" key="3">
    <source>
        <dbReference type="EMBL" id="PRC93456.1"/>
    </source>
</evidence>
<dbReference type="Proteomes" id="UP000237839">
    <property type="component" value="Unassembled WGS sequence"/>
</dbReference>
<organism evidence="3 4">
    <name type="scientific">Solimicrobium silvestre</name>
    <dbReference type="NCBI Taxonomy" id="2099400"/>
    <lineage>
        <taxon>Bacteria</taxon>
        <taxon>Pseudomonadati</taxon>
        <taxon>Pseudomonadota</taxon>
        <taxon>Betaproteobacteria</taxon>
        <taxon>Burkholderiales</taxon>
        <taxon>Oxalobacteraceae</taxon>
        <taxon>Solimicrobium</taxon>
    </lineage>
</organism>
<keyword evidence="2" id="KW-0732">Signal</keyword>
<feature type="transmembrane region" description="Helical" evidence="1">
    <location>
        <begin position="951"/>
        <end position="971"/>
    </location>
</feature>
<evidence type="ECO:0000256" key="1">
    <source>
        <dbReference type="SAM" id="Phobius"/>
    </source>
</evidence>
<feature type="transmembrane region" description="Helical" evidence="1">
    <location>
        <begin position="884"/>
        <end position="905"/>
    </location>
</feature>
<dbReference type="OrthoDB" id="8540209at2"/>
<feature type="transmembrane region" description="Helical" evidence="1">
    <location>
        <begin position="917"/>
        <end position="939"/>
    </location>
</feature>
<keyword evidence="1" id="KW-0812">Transmembrane</keyword>
<accession>A0A2S9H0R5</accession>
<dbReference type="AlphaFoldDB" id="A0A2S9H0R5"/>
<protein>
    <recommendedName>
        <fullName evidence="5">Peptidoglycan binding domain</fullName>
    </recommendedName>
</protein>
<feature type="signal peptide" evidence="2">
    <location>
        <begin position="1"/>
        <end position="33"/>
    </location>
</feature>
<evidence type="ECO:0008006" key="5">
    <source>
        <dbReference type="Google" id="ProtNLM"/>
    </source>
</evidence>